<dbReference type="AlphaFoldDB" id="A0A7E4VXI6"/>
<reference evidence="2" key="1">
    <citation type="journal article" date="2013" name="Genetics">
        <title>The draft genome and transcriptome of Panagrellus redivivus are shaped by the harsh demands of a free-living lifestyle.</title>
        <authorList>
            <person name="Srinivasan J."/>
            <person name="Dillman A.R."/>
            <person name="Macchietto M.G."/>
            <person name="Heikkinen L."/>
            <person name="Lakso M."/>
            <person name="Fracchia K.M."/>
            <person name="Antoshechkin I."/>
            <person name="Mortazavi A."/>
            <person name="Wong G."/>
            <person name="Sternberg P.W."/>
        </authorList>
    </citation>
    <scope>NUCLEOTIDE SEQUENCE [LARGE SCALE GENOMIC DNA]</scope>
    <source>
        <strain evidence="2">MT8872</strain>
    </source>
</reference>
<accession>A0A7E4VXI6</accession>
<keyword evidence="2" id="KW-1185">Reference proteome</keyword>
<evidence type="ECO:0000256" key="1">
    <source>
        <dbReference type="SAM" id="MobiDB-lite"/>
    </source>
</evidence>
<evidence type="ECO:0000313" key="2">
    <source>
        <dbReference type="Proteomes" id="UP000492821"/>
    </source>
</evidence>
<dbReference type="WBParaSite" id="Pan_g4649.t1">
    <property type="protein sequence ID" value="Pan_g4649.t1"/>
    <property type="gene ID" value="Pan_g4649"/>
</dbReference>
<feature type="compositionally biased region" description="Basic and acidic residues" evidence="1">
    <location>
        <begin position="18"/>
        <end position="28"/>
    </location>
</feature>
<dbReference type="Proteomes" id="UP000492821">
    <property type="component" value="Unassembled WGS sequence"/>
</dbReference>
<reference evidence="3" key="2">
    <citation type="submission" date="2020-10" db="UniProtKB">
        <authorList>
            <consortium name="WormBaseParasite"/>
        </authorList>
    </citation>
    <scope>IDENTIFICATION</scope>
</reference>
<protein>
    <submittedName>
        <fullName evidence="3">Uncharacterized protein</fullName>
    </submittedName>
</protein>
<feature type="region of interest" description="Disordered" evidence="1">
    <location>
        <begin position="1"/>
        <end position="28"/>
    </location>
</feature>
<sequence>MSNDSPISNFDLRPQKNPSRDEKANPSLDDKAIEIATNFVYDELSEKLGIHDPLIKAAKENQYNEHEFPTRDVFDYNVRNAITMRLMQINDERLLTEMDEALHKARLKVLGGEEMITATLYQKLIQDPEFLTDLNKDNMWEKFVEARRCYRLAHKLPDDNLHIFDTPIREIPKPKVSESVSHQPEFEDLGPICVSTADDPYKDVIIDEIPEDPSNYAFHEIPKRLYLEEHKAFTNKYGCRDLGHNGSQRPYDHNFNLCDRDYQHNLVKCDRRFFKKYQKYINRKREERKRRPLPWEYAI</sequence>
<organism evidence="2 3">
    <name type="scientific">Panagrellus redivivus</name>
    <name type="common">Microworm</name>
    <dbReference type="NCBI Taxonomy" id="6233"/>
    <lineage>
        <taxon>Eukaryota</taxon>
        <taxon>Metazoa</taxon>
        <taxon>Ecdysozoa</taxon>
        <taxon>Nematoda</taxon>
        <taxon>Chromadorea</taxon>
        <taxon>Rhabditida</taxon>
        <taxon>Tylenchina</taxon>
        <taxon>Panagrolaimomorpha</taxon>
        <taxon>Panagrolaimoidea</taxon>
        <taxon>Panagrolaimidae</taxon>
        <taxon>Panagrellus</taxon>
    </lineage>
</organism>
<evidence type="ECO:0000313" key="3">
    <source>
        <dbReference type="WBParaSite" id="Pan_g4649.t1"/>
    </source>
</evidence>
<proteinExistence type="predicted"/>
<name>A0A7E4VXI6_PANRE</name>